<dbReference type="InterPro" id="IPR036282">
    <property type="entry name" value="Glutathione-S-Trfase_C_sf"/>
</dbReference>
<dbReference type="Gene3D" id="1.20.1050.10">
    <property type="match status" value="1"/>
</dbReference>
<dbReference type="Gene3D" id="3.40.30.10">
    <property type="entry name" value="Glutaredoxin"/>
    <property type="match status" value="1"/>
</dbReference>
<dbReference type="AlphaFoldDB" id="J3JZ69"/>
<dbReference type="SFLD" id="SFLDS00019">
    <property type="entry name" value="Glutathione_Transferase_(cytos"/>
    <property type="match status" value="1"/>
</dbReference>
<evidence type="ECO:0000256" key="1">
    <source>
        <dbReference type="ARBA" id="ARBA00011738"/>
    </source>
</evidence>
<evidence type="ECO:0008006" key="7">
    <source>
        <dbReference type="Google" id="ProtNLM"/>
    </source>
</evidence>
<dbReference type="FunFam" id="3.40.30.10:FF:000034">
    <property type="entry name" value="glutathione S-transferase 1"/>
    <property type="match status" value="1"/>
</dbReference>
<sequence length="221" mass="24375">MVLTLHHFPPSAPSRAALLTAKAIGLDIDVQIVNLFEKEQLSEDFIKINPQHTIPTLVDGDFIVWDSHAIGPYLATVYGKDPTFYPSDVKKRALIDQRLYFDCGTLYPRIRAICFPILFLGEDQILDENKQPLEEALGFLDVFLDGNSYVAGDKLTVADCSLAASVSSIVAIGWDIKAYENVNNWLARCALTIPGYEETNQAGANEFGKAVRSKMAPGQLP</sequence>
<dbReference type="PANTHER" id="PTHR43969">
    <property type="entry name" value="GLUTATHIONE S TRANSFERASE D10, ISOFORM A-RELATED"/>
    <property type="match status" value="1"/>
</dbReference>
<dbReference type="Proteomes" id="UP000030742">
    <property type="component" value="Unassembled WGS sequence"/>
</dbReference>
<dbReference type="FunFam" id="1.20.1050.10:FF:000007">
    <property type="entry name" value="Glutathione S-transferase 1-1"/>
    <property type="match status" value="1"/>
</dbReference>
<dbReference type="CDD" id="cd03177">
    <property type="entry name" value="GST_C_Delta_Epsilon"/>
    <property type="match status" value="1"/>
</dbReference>
<comment type="subunit">
    <text evidence="1">Homodimer.</text>
</comment>
<protein>
    <recommendedName>
        <fullName evidence="7">Glutathione S-transferase</fullName>
    </recommendedName>
</protein>
<dbReference type="EMBL" id="KB631678">
    <property type="protein sequence ID" value="ERL85323.1"/>
    <property type="molecule type" value="Genomic_DNA"/>
</dbReference>
<gene>
    <name evidence="5" type="ORF">D910_02743</name>
</gene>
<name>J3JZ69_DENPD</name>
<dbReference type="SFLD" id="SFLDG00358">
    <property type="entry name" value="Main_(cytGST)"/>
    <property type="match status" value="1"/>
</dbReference>
<feature type="domain" description="GST C-terminal" evidence="3">
    <location>
        <begin position="88"/>
        <end position="217"/>
    </location>
</feature>
<dbReference type="InterPro" id="IPR036249">
    <property type="entry name" value="Thioredoxin-like_sf"/>
</dbReference>
<dbReference type="KEGG" id="dpa:109540539"/>
<dbReference type="EMBL" id="BT128550">
    <property type="protein sequence ID" value="AEE63507.1"/>
    <property type="molecule type" value="mRNA"/>
</dbReference>
<accession>J3JZ69</accession>
<evidence type="ECO:0000313" key="6">
    <source>
        <dbReference type="Proteomes" id="UP000030742"/>
    </source>
</evidence>
<dbReference type="InterPro" id="IPR004045">
    <property type="entry name" value="Glutathione_S-Trfase_N"/>
</dbReference>
<dbReference type="STRING" id="77166.J3JZ69"/>
<dbReference type="GO" id="GO:0006749">
    <property type="term" value="P:glutathione metabolic process"/>
    <property type="evidence" value="ECO:0007669"/>
    <property type="project" value="TreeGrafter"/>
</dbReference>
<organism evidence="4">
    <name type="scientific">Dendroctonus ponderosae</name>
    <name type="common">Mountain pine beetle</name>
    <dbReference type="NCBI Taxonomy" id="77166"/>
    <lineage>
        <taxon>Eukaryota</taxon>
        <taxon>Metazoa</taxon>
        <taxon>Ecdysozoa</taxon>
        <taxon>Arthropoda</taxon>
        <taxon>Hexapoda</taxon>
        <taxon>Insecta</taxon>
        <taxon>Pterygota</taxon>
        <taxon>Neoptera</taxon>
        <taxon>Endopterygota</taxon>
        <taxon>Coleoptera</taxon>
        <taxon>Polyphaga</taxon>
        <taxon>Cucujiformia</taxon>
        <taxon>Curculionidae</taxon>
        <taxon>Scolytinae</taxon>
        <taxon>Dendroctonus</taxon>
    </lineage>
</organism>
<dbReference type="HOGENOM" id="CLU_011226_2_1_1"/>
<reference evidence="4" key="1">
    <citation type="journal article" date="2012" name="Insect Biochem. Mol. Biol.">
        <title>Transcriptome and full-length cDNA resources for the mountain pine beetle, Dendroctonus ponderosae Hopkins, a major insect pest of pine forests.</title>
        <authorList>
            <person name="Keeling C.I."/>
            <person name="Henderson H."/>
            <person name="Li M."/>
            <person name="Yuen M."/>
            <person name="Clark E.L."/>
            <person name="Fraser J.D."/>
            <person name="Huber D.P."/>
            <person name="Liao N.Y."/>
            <person name="Roderick Docking T."/>
            <person name="Birol I."/>
            <person name="Chan S.K."/>
            <person name="Taylor G.A."/>
            <person name="Palmquist D."/>
            <person name="Jones S.J."/>
            <person name="Bohlmann J."/>
        </authorList>
    </citation>
    <scope>NUCLEOTIDE SEQUENCE</scope>
    <source>
        <tissue evidence="4">Midgut and adhering fatbody of emerged adults of both sexes after feeding on lodgepole pine for up to 64 h</tissue>
    </source>
</reference>
<dbReference type="SUPFAM" id="SSF52833">
    <property type="entry name" value="Thioredoxin-like"/>
    <property type="match status" value="1"/>
</dbReference>
<dbReference type="Pfam" id="PF13410">
    <property type="entry name" value="GST_C_2"/>
    <property type="match status" value="1"/>
</dbReference>
<proteinExistence type="evidence at transcript level"/>
<dbReference type="GO" id="GO:0004364">
    <property type="term" value="F:glutathione transferase activity"/>
    <property type="evidence" value="ECO:0007669"/>
    <property type="project" value="TreeGrafter"/>
</dbReference>
<dbReference type="SUPFAM" id="SSF47616">
    <property type="entry name" value="GST C-terminal domain-like"/>
    <property type="match status" value="1"/>
</dbReference>
<dbReference type="Pfam" id="PF02798">
    <property type="entry name" value="GST_N"/>
    <property type="match status" value="1"/>
</dbReference>
<evidence type="ECO:0000259" key="2">
    <source>
        <dbReference type="PROSITE" id="PS50404"/>
    </source>
</evidence>
<dbReference type="OrthoDB" id="2309723at2759"/>
<dbReference type="PANTHER" id="PTHR43969:SF9">
    <property type="entry name" value="GLUTATHIONE S TRANSFERASE D10, ISOFORM A-RELATED"/>
    <property type="match status" value="1"/>
</dbReference>
<evidence type="ECO:0000313" key="4">
    <source>
        <dbReference type="EMBL" id="AEE63507.1"/>
    </source>
</evidence>
<feature type="domain" description="GST N-terminal" evidence="2">
    <location>
        <begin position="1"/>
        <end position="82"/>
    </location>
</feature>
<dbReference type="InterPro" id="IPR040079">
    <property type="entry name" value="Glutathione_S-Trfase"/>
</dbReference>
<evidence type="ECO:0000313" key="5">
    <source>
        <dbReference type="EMBL" id="ERL85323.1"/>
    </source>
</evidence>
<evidence type="ECO:0000259" key="3">
    <source>
        <dbReference type="PROSITE" id="PS50405"/>
    </source>
</evidence>
<reference evidence="5 6" key="2">
    <citation type="journal article" date="2013" name="Genome Biol.">
        <title>Draft genome of the mountain pine beetle, Dendroctonus ponderosae Hopkins, a major forest pest.</title>
        <authorList>
            <person name="Keeling C.I."/>
            <person name="Yuen M.M."/>
            <person name="Liao N.Y."/>
            <person name="Docking T.R."/>
            <person name="Chan S.K."/>
            <person name="Taylor G.A."/>
            <person name="Palmquist D.L."/>
            <person name="Jackman S.D."/>
            <person name="Nguyen A."/>
            <person name="Li M."/>
            <person name="Henderson H."/>
            <person name="Janes J.K."/>
            <person name="Zhao Y."/>
            <person name="Pandoh P."/>
            <person name="Moore R."/>
            <person name="Sperling F.A."/>
            <person name="Huber D.P."/>
            <person name="Birol I."/>
            <person name="Jones S.J."/>
            <person name="Bohlmann J."/>
        </authorList>
    </citation>
    <scope>NUCLEOTIDE SEQUENCE</scope>
</reference>
<dbReference type="CDD" id="cd03045">
    <property type="entry name" value="GST_N_Delta_Epsilon"/>
    <property type="match status" value="1"/>
</dbReference>
<dbReference type="PROSITE" id="PS50405">
    <property type="entry name" value="GST_CTER"/>
    <property type="match status" value="1"/>
</dbReference>
<dbReference type="PROSITE" id="PS50404">
    <property type="entry name" value="GST_NTER"/>
    <property type="match status" value="1"/>
</dbReference>
<dbReference type="InterPro" id="IPR010987">
    <property type="entry name" value="Glutathione-S-Trfase_C-like"/>
</dbReference>
<dbReference type="SFLD" id="SFLDG01153">
    <property type="entry name" value="Main.4:_Theta-like"/>
    <property type="match status" value="1"/>
</dbReference>